<name>A0A6J6V1F4_9ZZZZ</name>
<evidence type="ECO:0000256" key="2">
    <source>
        <dbReference type="ARBA" id="ARBA00023002"/>
    </source>
</evidence>
<proteinExistence type="inferred from homology"/>
<keyword evidence="2" id="KW-0560">Oxidoreductase</keyword>
<protein>
    <submittedName>
        <fullName evidence="5">Unannotated protein</fullName>
    </submittedName>
</protein>
<dbReference type="PANTHER" id="PTHR22604">
    <property type="entry name" value="OXIDOREDUCTASES"/>
    <property type="match status" value="1"/>
</dbReference>
<feature type="domain" description="Gfo/Idh/MocA-like oxidoreductase N-terminal" evidence="3">
    <location>
        <begin position="4"/>
        <end position="115"/>
    </location>
</feature>
<reference evidence="5" key="1">
    <citation type="submission" date="2020-05" db="EMBL/GenBank/DDBJ databases">
        <authorList>
            <person name="Chiriac C."/>
            <person name="Salcher M."/>
            <person name="Ghai R."/>
            <person name="Kavagutti S V."/>
        </authorList>
    </citation>
    <scope>NUCLEOTIDE SEQUENCE</scope>
</reference>
<organism evidence="5">
    <name type="scientific">freshwater metagenome</name>
    <dbReference type="NCBI Taxonomy" id="449393"/>
    <lineage>
        <taxon>unclassified sequences</taxon>
        <taxon>metagenomes</taxon>
        <taxon>ecological metagenomes</taxon>
    </lineage>
</organism>
<dbReference type="SUPFAM" id="SSF55347">
    <property type="entry name" value="Glyceraldehyde-3-phosphate dehydrogenase-like, C-terminal domain"/>
    <property type="match status" value="1"/>
</dbReference>
<comment type="similarity">
    <text evidence="1">Belongs to the Gfo/Idh/MocA family.</text>
</comment>
<dbReference type="InterPro" id="IPR050984">
    <property type="entry name" value="Gfo/Idh/MocA_domain"/>
</dbReference>
<dbReference type="SUPFAM" id="SSF51735">
    <property type="entry name" value="NAD(P)-binding Rossmann-fold domains"/>
    <property type="match status" value="1"/>
</dbReference>
<dbReference type="Pfam" id="PF22725">
    <property type="entry name" value="GFO_IDH_MocA_C3"/>
    <property type="match status" value="1"/>
</dbReference>
<dbReference type="PANTHER" id="PTHR22604:SF105">
    <property type="entry name" value="TRANS-1,2-DIHYDROBENZENE-1,2-DIOL DEHYDROGENASE"/>
    <property type="match status" value="1"/>
</dbReference>
<gene>
    <name evidence="5" type="ORF">UFOPK2870_00964</name>
</gene>
<evidence type="ECO:0000313" key="5">
    <source>
        <dbReference type="EMBL" id="CAB4765098.1"/>
    </source>
</evidence>
<dbReference type="InterPro" id="IPR036291">
    <property type="entry name" value="NAD(P)-bd_dom_sf"/>
</dbReference>
<dbReference type="Pfam" id="PF01408">
    <property type="entry name" value="GFO_IDH_MocA"/>
    <property type="match status" value="1"/>
</dbReference>
<dbReference type="GO" id="GO:0000166">
    <property type="term" value="F:nucleotide binding"/>
    <property type="evidence" value="ECO:0007669"/>
    <property type="project" value="InterPro"/>
</dbReference>
<accession>A0A6J6V1F4</accession>
<dbReference type="InterPro" id="IPR055170">
    <property type="entry name" value="GFO_IDH_MocA-like_dom"/>
</dbReference>
<evidence type="ECO:0000259" key="4">
    <source>
        <dbReference type="Pfam" id="PF22725"/>
    </source>
</evidence>
<sequence length="318" mass="34576">MTVNWGFLGAGFVASRGLAPAVHASRGAHLYAVASRDEKRSATLEPERVHATYDDLLVDESVDAVYISLSNSQHIEWVTKSIEAGKHVLCEKPLGLNAKETEAMFDVATNNDRLLIEAVWGRWHPRFARMVDIVTRGDIGDLEHIETAFTFTSEMTDNYRLSPDMGGGALLDVGCYQAHAWVALTQGATDLSITELTRTVGPTGIDLTTDVNVRINHVTTAHAVSSFALPSNQQFIVRGSNGQISTESGEAFTTWNEASSLLVNGVREDFPVTNAFVEMVENVSRVIDGDSGWVVPSADSIRVAQILDVIASTKTNQE</sequence>
<evidence type="ECO:0000259" key="3">
    <source>
        <dbReference type="Pfam" id="PF01408"/>
    </source>
</evidence>
<dbReference type="InterPro" id="IPR000683">
    <property type="entry name" value="Gfo/Idh/MocA-like_OxRdtase_N"/>
</dbReference>
<dbReference type="GO" id="GO:0016491">
    <property type="term" value="F:oxidoreductase activity"/>
    <property type="evidence" value="ECO:0007669"/>
    <property type="project" value="UniProtKB-KW"/>
</dbReference>
<evidence type="ECO:0000256" key="1">
    <source>
        <dbReference type="ARBA" id="ARBA00010928"/>
    </source>
</evidence>
<dbReference type="Gene3D" id="3.40.50.720">
    <property type="entry name" value="NAD(P)-binding Rossmann-like Domain"/>
    <property type="match status" value="1"/>
</dbReference>
<feature type="domain" description="GFO/IDH/MocA-like oxidoreductase" evidence="4">
    <location>
        <begin position="127"/>
        <end position="244"/>
    </location>
</feature>
<dbReference type="AlphaFoldDB" id="A0A6J6V1F4"/>
<dbReference type="EMBL" id="CAEZZL010000078">
    <property type="protein sequence ID" value="CAB4765098.1"/>
    <property type="molecule type" value="Genomic_DNA"/>
</dbReference>
<dbReference type="Gene3D" id="3.30.360.10">
    <property type="entry name" value="Dihydrodipicolinate Reductase, domain 2"/>
    <property type="match status" value="1"/>
</dbReference>